<proteinExistence type="predicted"/>
<dbReference type="Proteomes" id="UP001642487">
    <property type="component" value="Chromosome 1"/>
</dbReference>
<sequence>MCKGSITSSHLAQFQHSGRLQMHGAKMTHLYRGHRTLRFQEPARAICLSSSSLLDVFYLATKTEEIDSAAKVGFLC</sequence>
<accession>A0ABP0XT46</accession>
<dbReference type="EMBL" id="OZ021735">
    <property type="protein sequence ID" value="CAK9310541.1"/>
    <property type="molecule type" value="Genomic_DNA"/>
</dbReference>
<evidence type="ECO:0000313" key="1">
    <source>
        <dbReference type="EMBL" id="CAK9310541.1"/>
    </source>
</evidence>
<protein>
    <submittedName>
        <fullName evidence="1">Uncharacterized protein</fullName>
    </submittedName>
</protein>
<gene>
    <name evidence="1" type="ORF">CITCOLO1_LOCUS2172</name>
</gene>
<evidence type="ECO:0000313" key="2">
    <source>
        <dbReference type="Proteomes" id="UP001642487"/>
    </source>
</evidence>
<keyword evidence="2" id="KW-1185">Reference proteome</keyword>
<organism evidence="1 2">
    <name type="scientific">Citrullus colocynthis</name>
    <name type="common">colocynth</name>
    <dbReference type="NCBI Taxonomy" id="252529"/>
    <lineage>
        <taxon>Eukaryota</taxon>
        <taxon>Viridiplantae</taxon>
        <taxon>Streptophyta</taxon>
        <taxon>Embryophyta</taxon>
        <taxon>Tracheophyta</taxon>
        <taxon>Spermatophyta</taxon>
        <taxon>Magnoliopsida</taxon>
        <taxon>eudicotyledons</taxon>
        <taxon>Gunneridae</taxon>
        <taxon>Pentapetalae</taxon>
        <taxon>rosids</taxon>
        <taxon>fabids</taxon>
        <taxon>Cucurbitales</taxon>
        <taxon>Cucurbitaceae</taxon>
        <taxon>Benincaseae</taxon>
        <taxon>Citrullus</taxon>
    </lineage>
</organism>
<name>A0ABP0XT46_9ROSI</name>
<reference evidence="1 2" key="1">
    <citation type="submission" date="2024-03" db="EMBL/GenBank/DDBJ databases">
        <authorList>
            <person name="Gkanogiannis A."/>
            <person name="Becerra Lopez-Lavalle L."/>
        </authorList>
    </citation>
    <scope>NUCLEOTIDE SEQUENCE [LARGE SCALE GENOMIC DNA]</scope>
</reference>